<feature type="domain" description="AB hydrolase-1" evidence="6">
    <location>
        <begin position="98"/>
        <end position="302"/>
    </location>
</feature>
<dbReference type="InterPro" id="IPR000073">
    <property type="entry name" value="AB_hydrolase_1"/>
</dbReference>
<dbReference type="PANTHER" id="PTHR43194">
    <property type="entry name" value="HYDROLASE ALPHA/BETA FOLD FAMILY"/>
    <property type="match status" value="1"/>
</dbReference>
<evidence type="ECO:0000259" key="6">
    <source>
        <dbReference type="Pfam" id="PF00561"/>
    </source>
</evidence>
<dbReference type="SUPFAM" id="SSF53474">
    <property type="entry name" value="alpha/beta-Hydrolases"/>
    <property type="match status" value="1"/>
</dbReference>
<dbReference type="InterPro" id="IPR050228">
    <property type="entry name" value="Carboxylesterase_BioH"/>
</dbReference>
<dbReference type="PANTHER" id="PTHR43194:SF2">
    <property type="entry name" value="PEROXISOMAL MEMBRANE PROTEIN LPX1"/>
    <property type="match status" value="1"/>
</dbReference>
<reference evidence="7" key="1">
    <citation type="submission" date="2021-02" db="EMBL/GenBank/DDBJ databases">
        <authorList>
            <person name="Syme A R."/>
            <person name="Syme A R."/>
            <person name="Moolhuijzen P."/>
        </authorList>
    </citation>
    <scope>NUCLEOTIDE SEQUENCE</scope>
    <source>
        <strain evidence="7">W1-1</strain>
    </source>
</reference>
<dbReference type="Gene3D" id="3.40.50.1820">
    <property type="entry name" value="alpha/beta hydrolase"/>
    <property type="match status" value="1"/>
</dbReference>
<evidence type="ECO:0000313" key="8">
    <source>
        <dbReference type="Proteomes" id="UP000472372"/>
    </source>
</evidence>
<evidence type="ECO:0000256" key="5">
    <source>
        <dbReference type="SAM" id="MobiDB-lite"/>
    </source>
</evidence>
<name>A0A6S6W5Z0_9PLEO</name>
<dbReference type="GO" id="GO:0016787">
    <property type="term" value="F:hydrolase activity"/>
    <property type="evidence" value="ECO:0007669"/>
    <property type="project" value="UniProtKB-KW"/>
</dbReference>
<evidence type="ECO:0000256" key="4">
    <source>
        <dbReference type="ARBA" id="ARBA00023140"/>
    </source>
</evidence>
<evidence type="ECO:0000256" key="3">
    <source>
        <dbReference type="ARBA" id="ARBA00023026"/>
    </source>
</evidence>
<proteinExistence type="inferred from homology"/>
<dbReference type="Pfam" id="PF00561">
    <property type="entry name" value="Abhydrolase_1"/>
    <property type="match status" value="1"/>
</dbReference>
<dbReference type="GO" id="GO:0005777">
    <property type="term" value="C:peroxisome"/>
    <property type="evidence" value="ECO:0007669"/>
    <property type="project" value="UniProtKB-SubCell"/>
</dbReference>
<comment type="subcellular location">
    <subcellularLocation>
        <location evidence="1">Peroxisome</location>
    </subcellularLocation>
</comment>
<evidence type="ECO:0000313" key="7">
    <source>
        <dbReference type="EMBL" id="CAE7187808.1"/>
    </source>
</evidence>
<dbReference type="EMBL" id="HG992982">
    <property type="protein sequence ID" value="CAE7187808.1"/>
    <property type="molecule type" value="Genomic_DNA"/>
</dbReference>
<feature type="compositionally biased region" description="Pro residues" evidence="5">
    <location>
        <begin position="13"/>
        <end position="25"/>
    </location>
</feature>
<dbReference type="InterPro" id="IPR029058">
    <property type="entry name" value="AB_hydrolase_fold"/>
</dbReference>
<feature type="region of interest" description="Disordered" evidence="5">
    <location>
        <begin position="1"/>
        <end position="28"/>
    </location>
</feature>
<organism evidence="7 8">
    <name type="scientific">Pyrenophora teres f. teres</name>
    <dbReference type="NCBI Taxonomy" id="97479"/>
    <lineage>
        <taxon>Eukaryota</taxon>
        <taxon>Fungi</taxon>
        <taxon>Dikarya</taxon>
        <taxon>Ascomycota</taxon>
        <taxon>Pezizomycotina</taxon>
        <taxon>Dothideomycetes</taxon>
        <taxon>Pleosporomycetidae</taxon>
        <taxon>Pleosporales</taxon>
        <taxon>Pleosporineae</taxon>
        <taxon>Pleosporaceae</taxon>
        <taxon>Pyrenophora</taxon>
    </lineage>
</organism>
<comment type="similarity">
    <text evidence="2">Belongs to the AB hydrolase superfamily. AKT2 hydrolase family.</text>
</comment>
<keyword evidence="4" id="KW-0576">Peroxisome</keyword>
<accession>A0A6S6W5Z0</accession>
<dbReference type="Proteomes" id="UP000472372">
    <property type="component" value="Chromosome 6"/>
</dbReference>
<evidence type="ECO:0000256" key="1">
    <source>
        <dbReference type="ARBA" id="ARBA00004275"/>
    </source>
</evidence>
<protein>
    <submittedName>
        <fullName evidence="7">Valacyclovir hydrolase</fullName>
    </submittedName>
</protein>
<keyword evidence="3" id="KW-0843">Virulence</keyword>
<dbReference type="AlphaFoldDB" id="A0A6S6W5Z0"/>
<sequence length="324" mass="34973">MSSSLENYVVPRPGAPSTPPRPPISGPSEQAFTSAFGTLLPPAQYLSTVHGKAAYYTIPPSSPVQTPHRVLFIHGVQTPALGMLPLAAALHSLFPATEFVLLDLWGHGLSDTPILPHDAALFHGLLDAFLDHLDWPSVHLVGFSFGASLTVGYAASRTSRVQSFTLIAPAGLVRSTSFTAAEQELFQPGSDEDAARKWVLQFLEGGDLVVPGDWKERVRRGEVVAEALREWQMREHAGHVGSVVAIVRDGGVMDNHDSFAKAVQTRIPALVVLGEKDDLCNEQELRGLGFKDVFVVLQAGHGVVRERVPKVAGLISNFWTNIGI</sequence>
<gene>
    <name evidence="7" type="ORF">PTTW11_07214</name>
</gene>
<keyword evidence="7" id="KW-0378">Hydrolase</keyword>
<evidence type="ECO:0000256" key="2">
    <source>
        <dbReference type="ARBA" id="ARBA00005668"/>
    </source>
</evidence>